<feature type="region of interest" description="Disordered" evidence="6">
    <location>
        <begin position="135"/>
        <end position="264"/>
    </location>
</feature>
<comment type="subcellular location">
    <subcellularLocation>
        <location evidence="1">Cell membrane</location>
        <topology evidence="1">Single-pass membrane protein</topology>
    </subcellularLocation>
</comment>
<evidence type="ECO:0000313" key="9">
    <source>
        <dbReference type="EMBL" id="AYD90188.1"/>
    </source>
</evidence>
<feature type="compositionally biased region" description="Low complexity" evidence="6">
    <location>
        <begin position="141"/>
        <end position="185"/>
    </location>
</feature>
<feature type="domain" description="Phage shock protein PspC N-terminal" evidence="8">
    <location>
        <begin position="3"/>
        <end position="55"/>
    </location>
</feature>
<accession>A0ABN5PP15</accession>
<evidence type="ECO:0000256" key="3">
    <source>
        <dbReference type="ARBA" id="ARBA00022692"/>
    </source>
</evidence>
<evidence type="ECO:0000256" key="1">
    <source>
        <dbReference type="ARBA" id="ARBA00004162"/>
    </source>
</evidence>
<evidence type="ECO:0000313" key="10">
    <source>
        <dbReference type="Proteomes" id="UP000273001"/>
    </source>
</evidence>
<feature type="transmembrane region" description="Helical" evidence="7">
    <location>
        <begin position="30"/>
        <end position="52"/>
    </location>
</feature>
<feature type="region of interest" description="Disordered" evidence="6">
    <location>
        <begin position="617"/>
        <end position="671"/>
    </location>
</feature>
<feature type="compositionally biased region" description="Low complexity" evidence="6">
    <location>
        <begin position="631"/>
        <end position="671"/>
    </location>
</feature>
<protein>
    <submittedName>
        <fullName evidence="9">PspC domain-containing protein</fullName>
    </submittedName>
</protein>
<feature type="transmembrane region" description="Helical" evidence="7">
    <location>
        <begin position="267"/>
        <end position="286"/>
    </location>
</feature>
<dbReference type="Proteomes" id="UP000273001">
    <property type="component" value="Chromosome"/>
</dbReference>
<keyword evidence="10" id="KW-1185">Reference proteome</keyword>
<keyword evidence="3 7" id="KW-0812">Transmembrane</keyword>
<proteinExistence type="predicted"/>
<feature type="transmembrane region" description="Helical" evidence="7">
    <location>
        <begin position="72"/>
        <end position="88"/>
    </location>
</feature>
<dbReference type="InterPro" id="IPR052027">
    <property type="entry name" value="PspC"/>
</dbReference>
<dbReference type="PANTHER" id="PTHR33885:SF3">
    <property type="entry name" value="PHAGE SHOCK PROTEIN C"/>
    <property type="match status" value="1"/>
</dbReference>
<keyword evidence="2" id="KW-1003">Cell membrane</keyword>
<name>A0ABN5PP15_9ACTO</name>
<feature type="transmembrane region" description="Helical" evidence="7">
    <location>
        <begin position="324"/>
        <end position="345"/>
    </location>
</feature>
<evidence type="ECO:0000259" key="8">
    <source>
        <dbReference type="Pfam" id="PF04024"/>
    </source>
</evidence>
<evidence type="ECO:0000256" key="7">
    <source>
        <dbReference type="SAM" id="Phobius"/>
    </source>
</evidence>
<gene>
    <name evidence="9" type="ORF">D5R93_09580</name>
</gene>
<sequence length="671" mass="69028">MVRPQDRWVGGVAGGVARRLGIDPTLVRCLWVVVSVFTGIGLLAYGLGWALLPEESDGRIHVEEALAGRFEAGLAGAVGSVLVGMSLLDHGLLPGWYIGLWDVPGLGWTLWSLFWVALLALVLVGGIRYLSGQRAGKASQPPTGVGAPSPAASSGAARPVAPGDYLHPSGAPASAGAPSSVSATPPTGPSCAPGTWTAPGSAPSARPYPGPGYPGGMHQSYGGYHPSRTAPYPLGAGGVPHPPSAPVGHRAATPGPRPQRPGPGRGVSLTVLGLALICTAAIWFAASTERIGLLQSQMLLAGCVVGLLGAGVLVSGLRRRRGGWMTALGWPVLLVVLPGLVLGMLTPTSAMRATWPQILHGAGTRTVVTWEELSASAGGSSIVSRDLGIGRLILDLRDMPTDAGESLATISARVDVGNLSVLTREDQAVRIHARVDVGGVNVEMTGNWELNGSTVSTTDGEEGAGRYTTGGKRVAQSEYHVSGLEQEATVSSAAAADTEREAPIVTVDASTDIGSVNIIAGPEEVTWSGNAQEDVWIIYRWYPAGGSSPRTSLPVPGMDHPAVSSDTARECLASIQEQREDQDDWDDWDDYASWTDLSGLGDQQRAAYDDCLTRQLAAGAGSRSEEDGEDPAASPSPTTSDSPGTDPSPGDSASTQASDTASSAPSATATP</sequence>
<evidence type="ECO:0000256" key="5">
    <source>
        <dbReference type="ARBA" id="ARBA00023136"/>
    </source>
</evidence>
<dbReference type="PANTHER" id="PTHR33885">
    <property type="entry name" value="PHAGE SHOCK PROTEIN C"/>
    <property type="match status" value="1"/>
</dbReference>
<evidence type="ECO:0000256" key="2">
    <source>
        <dbReference type="ARBA" id="ARBA00022475"/>
    </source>
</evidence>
<evidence type="ECO:0000256" key="4">
    <source>
        <dbReference type="ARBA" id="ARBA00022989"/>
    </source>
</evidence>
<evidence type="ECO:0000256" key="6">
    <source>
        <dbReference type="SAM" id="MobiDB-lite"/>
    </source>
</evidence>
<dbReference type="InterPro" id="IPR007168">
    <property type="entry name" value="Phageshock_PspC_N"/>
</dbReference>
<feature type="transmembrane region" description="Helical" evidence="7">
    <location>
        <begin position="298"/>
        <end position="317"/>
    </location>
</feature>
<dbReference type="Pfam" id="PF04024">
    <property type="entry name" value="PspC"/>
    <property type="match status" value="1"/>
</dbReference>
<dbReference type="EMBL" id="CP032514">
    <property type="protein sequence ID" value="AYD90188.1"/>
    <property type="molecule type" value="Genomic_DNA"/>
</dbReference>
<keyword evidence="4 7" id="KW-1133">Transmembrane helix</keyword>
<keyword evidence="5 7" id="KW-0472">Membrane</keyword>
<organism evidence="9 10">
    <name type="scientific">Actinomyces lilanjuaniae</name>
    <dbReference type="NCBI Taxonomy" id="2321394"/>
    <lineage>
        <taxon>Bacteria</taxon>
        <taxon>Bacillati</taxon>
        <taxon>Actinomycetota</taxon>
        <taxon>Actinomycetes</taxon>
        <taxon>Actinomycetales</taxon>
        <taxon>Actinomycetaceae</taxon>
        <taxon>Actinomyces</taxon>
    </lineage>
</organism>
<feature type="transmembrane region" description="Helical" evidence="7">
    <location>
        <begin position="108"/>
        <end position="130"/>
    </location>
</feature>
<reference evidence="9 10" key="1">
    <citation type="submission" date="2018-09" db="EMBL/GenBank/DDBJ databases">
        <authorList>
            <person name="Li J."/>
        </authorList>
    </citation>
    <scope>NUCLEOTIDE SEQUENCE [LARGE SCALE GENOMIC DNA]</scope>
    <source>
        <strain evidence="9 10">2129</strain>
    </source>
</reference>
<dbReference type="RefSeq" id="WP_120204932.1">
    <property type="nucleotide sequence ID" value="NZ_CP032514.1"/>
</dbReference>